<comment type="catalytic activity">
    <reaction evidence="14 15">
        <text>ATP + H2O = ADP + phosphate + H(+)</text>
        <dbReference type="Rhea" id="RHEA:13065"/>
        <dbReference type="ChEBI" id="CHEBI:15377"/>
        <dbReference type="ChEBI" id="CHEBI:15378"/>
        <dbReference type="ChEBI" id="CHEBI:30616"/>
        <dbReference type="ChEBI" id="CHEBI:43474"/>
        <dbReference type="ChEBI" id="CHEBI:456216"/>
        <dbReference type="EC" id="5.6.2.4"/>
    </reaction>
</comment>
<evidence type="ECO:0000259" key="19">
    <source>
        <dbReference type="PROSITE" id="PS51217"/>
    </source>
</evidence>
<dbReference type="EC" id="5.6.2.4" evidence="15"/>
<evidence type="ECO:0000256" key="9">
    <source>
        <dbReference type="ARBA" id="ARBA00022842"/>
    </source>
</evidence>
<organism evidence="20 21">
    <name type="scientific">Promicromonospora vindobonensis</name>
    <dbReference type="NCBI Taxonomy" id="195748"/>
    <lineage>
        <taxon>Bacteria</taxon>
        <taxon>Bacillati</taxon>
        <taxon>Actinomycetota</taxon>
        <taxon>Actinomycetes</taxon>
        <taxon>Micrococcales</taxon>
        <taxon>Promicromonosporaceae</taxon>
        <taxon>Promicromonospora</taxon>
    </lineage>
</organism>
<dbReference type="SUPFAM" id="SSF52980">
    <property type="entry name" value="Restriction endonuclease-like"/>
    <property type="match status" value="1"/>
</dbReference>
<evidence type="ECO:0000256" key="15">
    <source>
        <dbReference type="HAMAP-Rule" id="MF_01485"/>
    </source>
</evidence>
<feature type="binding site" evidence="15">
    <location>
        <position position="880"/>
    </location>
    <ligand>
        <name>Mg(2+)</name>
        <dbReference type="ChEBI" id="CHEBI:18420"/>
    </ligand>
</feature>
<feature type="active site" description="For nuclease activity" evidence="15">
    <location>
        <position position="1028"/>
    </location>
</feature>
<evidence type="ECO:0000256" key="11">
    <source>
        <dbReference type="ARBA" id="ARBA00023204"/>
    </source>
</evidence>
<dbReference type="Gene3D" id="3.90.320.10">
    <property type="match status" value="1"/>
</dbReference>
<evidence type="ECO:0000313" key="20">
    <source>
        <dbReference type="EMBL" id="MFD2795247.1"/>
    </source>
</evidence>
<evidence type="ECO:0000256" key="13">
    <source>
        <dbReference type="ARBA" id="ARBA00034617"/>
    </source>
</evidence>
<keyword evidence="9 15" id="KW-0460">Magnesium</keyword>
<dbReference type="PANTHER" id="PTHR11070:SF23">
    <property type="entry name" value="RECBCD ENZYME SUBUNIT RECB"/>
    <property type="match status" value="1"/>
</dbReference>
<dbReference type="Pfam" id="PF00580">
    <property type="entry name" value="UvrD-helicase"/>
    <property type="match status" value="1"/>
</dbReference>
<evidence type="ECO:0000256" key="4">
    <source>
        <dbReference type="ARBA" id="ARBA00022763"/>
    </source>
</evidence>
<keyword evidence="3 15" id="KW-0547">Nucleotide-binding</keyword>
<dbReference type="Pfam" id="PF12705">
    <property type="entry name" value="PDDEXK_1"/>
    <property type="match status" value="1"/>
</dbReference>
<keyword evidence="12 15" id="KW-0413">Isomerase</keyword>
<comment type="subunit">
    <text evidence="15">Heterotrimer of RecB, RecC and RecD. All subunits contribute to DNA-binding. Interacts with RecA.</text>
</comment>
<accession>A0ABW5VWD1</accession>
<dbReference type="Pfam" id="PF13361">
    <property type="entry name" value="UvrD_C"/>
    <property type="match status" value="1"/>
</dbReference>
<keyword evidence="6 15" id="KW-0347">Helicase</keyword>
<evidence type="ECO:0000256" key="5">
    <source>
        <dbReference type="ARBA" id="ARBA00022801"/>
    </source>
</evidence>
<feature type="region of interest" description="DNA-binding and helicase activity, interacts with RecC" evidence="15">
    <location>
        <begin position="1"/>
        <end position="769"/>
    </location>
</feature>
<dbReference type="InterPro" id="IPR011335">
    <property type="entry name" value="Restrct_endonuc-II-like"/>
</dbReference>
<evidence type="ECO:0000256" key="6">
    <source>
        <dbReference type="ARBA" id="ARBA00022806"/>
    </source>
</evidence>
<dbReference type="InterPro" id="IPR014016">
    <property type="entry name" value="UvrD-like_ATP-bd"/>
</dbReference>
<feature type="domain" description="UvrD-like helicase ATP-binding" evidence="18">
    <location>
        <begin position="2"/>
        <end position="356"/>
    </location>
</feature>
<dbReference type="EMBL" id="JBHUOG010000002">
    <property type="protein sequence ID" value="MFD2795247.1"/>
    <property type="molecule type" value="Genomic_DNA"/>
</dbReference>
<comment type="catalytic activity">
    <reaction evidence="13 15">
        <text>Couples ATP hydrolysis with the unwinding of duplex DNA by translocating in the 3'-5' direction.</text>
        <dbReference type="EC" id="5.6.2.4"/>
    </reaction>
</comment>
<evidence type="ECO:0000259" key="18">
    <source>
        <dbReference type="PROSITE" id="PS51198"/>
    </source>
</evidence>
<comment type="domain">
    <text evidence="15">The N-terminal DNA-binding domain is a ssDNA-dependent ATPase and has ATP-dependent 3'-5' helicase function. This domain interacts with RecC.</text>
</comment>
<keyword evidence="11 15" id="KW-0234">DNA repair</keyword>
<comment type="catalytic activity">
    <reaction evidence="15">
        <text>Exonucleolytic cleavage (in the presence of ATP) in either 5'- to 3'- or 3'- to 5'-direction to yield 5'-phosphooligonucleotides.</text>
        <dbReference type="EC" id="3.1.11.5"/>
    </reaction>
</comment>
<evidence type="ECO:0000256" key="1">
    <source>
        <dbReference type="ARBA" id="ARBA00022722"/>
    </source>
</evidence>
<dbReference type="InterPro" id="IPR004586">
    <property type="entry name" value="RecB"/>
</dbReference>
<keyword evidence="2 15" id="KW-0479">Metal-binding</keyword>
<evidence type="ECO:0000313" key="21">
    <source>
        <dbReference type="Proteomes" id="UP001597479"/>
    </source>
</evidence>
<evidence type="ECO:0000256" key="7">
    <source>
        <dbReference type="ARBA" id="ARBA00022839"/>
    </source>
</evidence>
<protein>
    <recommendedName>
        <fullName evidence="15">RecBCD enzyme subunit RecB</fullName>
        <ecNumber evidence="15">3.1.11.5</ecNumber>
        <ecNumber evidence="15">5.6.2.4</ecNumber>
    </recommendedName>
    <alternativeName>
        <fullName evidence="15">DNA 3'-5' helicase subunit RecB</fullName>
    </alternativeName>
    <alternativeName>
        <fullName evidence="15">Exonuclease V subunit RecB</fullName>
        <shortName evidence="15">ExoV subunit RecB</shortName>
    </alternativeName>
    <alternativeName>
        <fullName evidence="15">Helicase/nuclease RecBCD subunit RecB</fullName>
    </alternativeName>
</protein>
<gene>
    <name evidence="15" type="primary">recB</name>
    <name evidence="20" type="ORF">ACFS27_16935</name>
</gene>
<keyword evidence="8 15" id="KW-0067">ATP-binding</keyword>
<dbReference type="InterPro" id="IPR000212">
    <property type="entry name" value="DNA_helicase_UvrD/REP"/>
</dbReference>
<sequence length="1135" mass="120167">MDVFDGVFDPAGPLPRGTALLEASAGTGKTYAIGALVTRYVAEGVVPLDQMLVVTFGRAATQELRDRGRGALLRAERTFAAALAGRDTGPVDAVLAALLDVDDAERAARHRRLADALAAFDHATIATIHQFCQLVLRSLGVAGDTEPGAELVESLAELTVEVVDDLYLRRYGNDTEPPPFDRASALKVAVRAVEDPRAALADADPADAVGSARVSFAHDVRTEMERRKRRLGILSYDDLLGRLADALDPASGDGGTAVGARMRERWKVVLVDEFQDTDPVQWQVLERAFGAGPVAGQMTGQPEAAGQPEARAQAMVLVGDPKQAIYAFRGGDVVAYLDAARGASTRATLGTNWRSDAPLVDTLGVLLGNAALGHDEIVVHPVTAESAGSRLAGAPHPAPVRLRQVLRDGLPKVKGSLIQVGAARQHVAADLAADVAELLASGATWDGRPLVAGDVAVLVSTRAHGRLVQDTLAERGVAAVMSGGDVFETPAADEWLTLLEALESPHRSGLVRAAALTCFLGRTAADLDAGGEDLTARDADTLHGWALLVRHRGVAALLEAAEERGLSGRLLAQADGERLLTDVRHLGQLLHELSATESLGLTALVAWFRDERRRTGTAERPRRLDSDAAAVQIVTVHGSKGLQYPVVYLPFGYDNYPRPVEIALYHDEGGARTIDVSGSGTHWDAHCARHRAEEDGEELRKLYVALTRAQSQVVAWWAPTSSTPTSGLHRLLFGRTPGTREVPDTQPVKNDDYATRVLGLLEELGGPAAELAVPTAASAPAPAGRHAPFEARTFGRGVDTAWRRTSYSGLIQAADGAGVNGAGVNGADVSSEPEAAGKDDEPGAPEAEVVAEVEELVAPDAAASPMADLPMGAAFGSLVHAVLEDTDPHAPDLRAELLEHVTEQLRWWPVQADPVALAEGLVPLHRTPLGPLADCLTLGEIGLPDRLRELTFELPLAGGDLSGPGRSEARLGDLGPLLRAHLPADDPLAAYADRLGQPALGDQPLRGYLTGSVDAVLRLPSGRFLVVDYKTNFLGRAVSDYSRPRMAEAMLHSHYPLQALLYGVVLHRYLRWRLPGYDPDTHLGGALYLFVRGMAGPDSPDADGSPTGVFSWRTPAALLVALSDLLDGAAGQDAA</sequence>
<dbReference type="HAMAP" id="MF_01485">
    <property type="entry name" value="RecB"/>
    <property type="match status" value="1"/>
</dbReference>
<dbReference type="InterPro" id="IPR027417">
    <property type="entry name" value="P-loop_NTPase"/>
</dbReference>
<feature type="binding site" evidence="15">
    <location>
        <position position="1014"/>
    </location>
    <ligand>
        <name>Mg(2+)</name>
        <dbReference type="ChEBI" id="CHEBI:18420"/>
    </ligand>
</feature>
<evidence type="ECO:0000256" key="16">
    <source>
        <dbReference type="PROSITE-ProRule" id="PRU00560"/>
    </source>
</evidence>
<evidence type="ECO:0000256" key="14">
    <source>
        <dbReference type="ARBA" id="ARBA00048988"/>
    </source>
</evidence>
<evidence type="ECO:0000256" key="2">
    <source>
        <dbReference type="ARBA" id="ARBA00022723"/>
    </source>
</evidence>
<comment type="miscellaneous">
    <text evidence="15">In the RecBCD complex, RecB has a slow 3'-5' helicase, an exonuclease activity and loads RecA onto ssDNA, RecD has a fast 5'-3' helicase activity, while RecC stimulates the ATPase and processivity of the RecB helicase and contributes to recognition of the Chi site.</text>
</comment>
<keyword evidence="10 15" id="KW-0238">DNA-binding</keyword>
<dbReference type="Gene3D" id="1.10.486.10">
    <property type="entry name" value="PCRA, domain 4"/>
    <property type="match status" value="1"/>
</dbReference>
<evidence type="ECO:0000256" key="17">
    <source>
        <dbReference type="SAM" id="MobiDB-lite"/>
    </source>
</evidence>
<comment type="similarity">
    <text evidence="15">Belongs to the helicase family. UvrD subfamily.</text>
</comment>
<comment type="cofactor">
    <cofactor evidence="15">
        <name>Mg(2+)</name>
        <dbReference type="ChEBI" id="CHEBI:18420"/>
    </cofactor>
    <text evidence="15">Binds 1 Mg(2+) ion per subunit.</text>
</comment>
<dbReference type="Gene3D" id="3.40.50.300">
    <property type="entry name" value="P-loop containing nucleotide triphosphate hydrolases"/>
    <property type="match status" value="2"/>
</dbReference>
<reference evidence="21" key="1">
    <citation type="journal article" date="2019" name="Int. J. Syst. Evol. Microbiol.">
        <title>The Global Catalogue of Microorganisms (GCM) 10K type strain sequencing project: providing services to taxonomists for standard genome sequencing and annotation.</title>
        <authorList>
            <consortium name="The Broad Institute Genomics Platform"/>
            <consortium name="The Broad Institute Genome Sequencing Center for Infectious Disease"/>
            <person name="Wu L."/>
            <person name="Ma J."/>
        </authorList>
    </citation>
    <scope>NUCLEOTIDE SEQUENCE [LARGE SCALE GENOMIC DNA]</scope>
    <source>
        <strain evidence="21">CCM 7044</strain>
    </source>
</reference>
<dbReference type="PROSITE" id="PS51198">
    <property type="entry name" value="UVRD_HELICASE_ATP_BIND"/>
    <property type="match status" value="1"/>
</dbReference>
<evidence type="ECO:0000256" key="12">
    <source>
        <dbReference type="ARBA" id="ARBA00023235"/>
    </source>
</evidence>
<keyword evidence="4 15" id="KW-0227">DNA damage</keyword>
<comment type="domain">
    <text evidence="15">The C-terminal domain has nuclease activity and interacts with RecD. It interacts with RecA, facilitating its loading onto ssDNA.</text>
</comment>
<dbReference type="InterPro" id="IPR011604">
    <property type="entry name" value="PDDEXK-like_dom_sf"/>
</dbReference>
<feature type="region of interest" description="Nuclease activity, interacts with RecD and RecA" evidence="15">
    <location>
        <begin position="801"/>
        <end position="1135"/>
    </location>
</feature>
<dbReference type="PROSITE" id="PS51217">
    <property type="entry name" value="UVRD_HELICASE_CTER"/>
    <property type="match status" value="1"/>
</dbReference>
<dbReference type="InterPro" id="IPR014017">
    <property type="entry name" value="DNA_helicase_UvrD-like_C"/>
</dbReference>
<dbReference type="RefSeq" id="WP_377185145.1">
    <property type="nucleotide sequence ID" value="NZ_JBHUOG010000002.1"/>
</dbReference>
<dbReference type="PANTHER" id="PTHR11070">
    <property type="entry name" value="UVRD / RECB / PCRA DNA HELICASE FAMILY MEMBER"/>
    <property type="match status" value="1"/>
</dbReference>
<keyword evidence="7 15" id="KW-0269">Exonuclease</keyword>
<dbReference type="EC" id="3.1.11.5" evidence="15"/>
<keyword evidence="5 15" id="KW-0378">Hydrolase</keyword>
<feature type="binding site" evidence="16">
    <location>
        <begin position="23"/>
        <end position="30"/>
    </location>
    <ligand>
        <name>ATP</name>
        <dbReference type="ChEBI" id="CHEBI:30616"/>
    </ligand>
</feature>
<name>A0ABW5VWD1_9MICO</name>
<comment type="function">
    <text evidence="15">A helicase/nuclease that prepares dsDNA breaks (DSB) for recombinational DNA repair. Binds to DSBs and unwinds DNA via a highly rapid and processive ATP-dependent bidirectional helicase activity. Unwinds dsDNA until it encounters a Chi (crossover hotspot instigator) sequence from the 3' direction. Cuts ssDNA a few nucleotides 3' to the Chi site. The properties and activities of the enzyme are changed at Chi. The Chi-altered holoenzyme produces a long 3'-ssDNA overhang and facilitates RecA-binding to the ssDNA for homologous DNA recombination and repair. Holoenzyme degrades any linearized DNA that is unable to undergo homologous recombination. In the holoenzyme this subunit contributes ATPase, 3'-5' helicase, exonuclease activity and loads RecA onto ssDNA.</text>
</comment>
<feature type="binding site" evidence="15">
    <location>
        <position position="1028"/>
    </location>
    <ligand>
        <name>Mg(2+)</name>
        <dbReference type="ChEBI" id="CHEBI:18420"/>
    </ligand>
</feature>
<feature type="domain" description="UvrD-like helicase C-terminal" evidence="19">
    <location>
        <begin position="381"/>
        <end position="641"/>
    </location>
</feature>
<dbReference type="InterPro" id="IPR038726">
    <property type="entry name" value="PDDEXK_AddAB-type"/>
</dbReference>
<keyword evidence="21" id="KW-1185">Reference proteome</keyword>
<dbReference type="Proteomes" id="UP001597479">
    <property type="component" value="Unassembled WGS sequence"/>
</dbReference>
<dbReference type="CDD" id="cd22352">
    <property type="entry name" value="RecB_C-like"/>
    <property type="match status" value="1"/>
</dbReference>
<evidence type="ECO:0000256" key="10">
    <source>
        <dbReference type="ARBA" id="ARBA00023125"/>
    </source>
</evidence>
<evidence type="ECO:0000256" key="8">
    <source>
        <dbReference type="ARBA" id="ARBA00022840"/>
    </source>
</evidence>
<dbReference type="SUPFAM" id="SSF52540">
    <property type="entry name" value="P-loop containing nucleoside triphosphate hydrolases"/>
    <property type="match status" value="1"/>
</dbReference>
<keyword evidence="1 15" id="KW-0540">Nuclease</keyword>
<feature type="region of interest" description="Disordered" evidence="17">
    <location>
        <begin position="822"/>
        <end position="845"/>
    </location>
</feature>
<comment type="caution">
    <text evidence="20">The sequence shown here is derived from an EMBL/GenBank/DDBJ whole genome shotgun (WGS) entry which is preliminary data.</text>
</comment>
<proteinExistence type="inferred from homology"/>
<evidence type="ECO:0000256" key="3">
    <source>
        <dbReference type="ARBA" id="ARBA00022741"/>
    </source>
</evidence>